<dbReference type="InterPro" id="IPR008685">
    <property type="entry name" value="Centromere_Mis12"/>
</dbReference>
<evidence type="ECO:0000256" key="9">
    <source>
        <dbReference type="ARBA" id="ARBA00023328"/>
    </source>
</evidence>
<evidence type="ECO:0000313" key="10">
    <source>
        <dbReference type="EMBL" id="KSA01095.1"/>
    </source>
</evidence>
<dbReference type="OrthoDB" id="1884855at2759"/>
<evidence type="ECO:0000256" key="3">
    <source>
        <dbReference type="ARBA" id="ARBA00022454"/>
    </source>
</evidence>
<keyword evidence="5" id="KW-0498">Mitosis</keyword>
<proteinExistence type="inferred from homology"/>
<evidence type="ECO:0000256" key="5">
    <source>
        <dbReference type="ARBA" id="ARBA00022776"/>
    </source>
</evidence>
<gene>
    <name evidence="10" type="ORF">AC631_03163</name>
</gene>
<evidence type="ECO:0000256" key="6">
    <source>
        <dbReference type="ARBA" id="ARBA00022838"/>
    </source>
</evidence>
<organism evidence="10 11">
    <name type="scientific">Debaryomyces fabryi</name>
    <dbReference type="NCBI Taxonomy" id="58627"/>
    <lineage>
        <taxon>Eukaryota</taxon>
        <taxon>Fungi</taxon>
        <taxon>Dikarya</taxon>
        <taxon>Ascomycota</taxon>
        <taxon>Saccharomycotina</taxon>
        <taxon>Pichiomycetes</taxon>
        <taxon>Debaryomycetaceae</taxon>
        <taxon>Debaryomyces</taxon>
    </lineage>
</organism>
<dbReference type="GO" id="GO:0005634">
    <property type="term" value="C:nucleus"/>
    <property type="evidence" value="ECO:0007669"/>
    <property type="project" value="InterPro"/>
</dbReference>
<dbReference type="PANTHER" id="PTHR14527:SF2">
    <property type="entry name" value="PROTEIN MIS12 HOMOLOG"/>
    <property type="match status" value="1"/>
</dbReference>
<keyword evidence="4" id="KW-0132">Cell division</keyword>
<evidence type="ECO:0000313" key="11">
    <source>
        <dbReference type="Proteomes" id="UP000054251"/>
    </source>
</evidence>
<evidence type="ECO:0000256" key="8">
    <source>
        <dbReference type="ARBA" id="ARBA00023306"/>
    </source>
</evidence>
<evidence type="ECO:0000256" key="7">
    <source>
        <dbReference type="ARBA" id="ARBA00023054"/>
    </source>
</evidence>
<dbReference type="Pfam" id="PF05859">
    <property type="entry name" value="Mis12"/>
    <property type="match status" value="1"/>
</dbReference>
<evidence type="ECO:0000256" key="4">
    <source>
        <dbReference type="ARBA" id="ARBA00022618"/>
    </source>
</evidence>
<comment type="similarity">
    <text evidence="2">Belongs to the mis12 family.</text>
</comment>
<evidence type="ECO:0000256" key="2">
    <source>
        <dbReference type="ARBA" id="ARBA00008643"/>
    </source>
</evidence>
<dbReference type="AlphaFoldDB" id="A0A0V1PXW4"/>
<dbReference type="GO" id="GO:0000444">
    <property type="term" value="C:MIS12/MIND type complex"/>
    <property type="evidence" value="ECO:0007669"/>
    <property type="project" value="TreeGrafter"/>
</dbReference>
<keyword evidence="8" id="KW-0131">Cell cycle</keyword>
<dbReference type="GO" id="GO:0051382">
    <property type="term" value="P:kinetochore assembly"/>
    <property type="evidence" value="ECO:0007669"/>
    <property type="project" value="TreeGrafter"/>
</dbReference>
<accession>A0A0V1PXW4</accession>
<dbReference type="GeneID" id="26840172"/>
<keyword evidence="9" id="KW-0137">Centromere</keyword>
<comment type="subcellular location">
    <subcellularLocation>
        <location evidence="1">Chromosome</location>
        <location evidence="1">Centromere</location>
        <location evidence="1">Kinetochore</location>
    </subcellularLocation>
</comment>
<keyword evidence="7" id="KW-0175">Coiled coil</keyword>
<dbReference type="PANTHER" id="PTHR14527">
    <property type="entry name" value="PROTEIN MIS12 HOMOLOG"/>
    <property type="match status" value="1"/>
</dbReference>
<sequence>MSATDYRATALLTEHFGFPPLAIIDDVINAVNDIMYKCTQAMETYLNERQQKRLEEITKEKNSDEDVVMEGAEDTKSAIPDDEIQLGTAKLETLLESQVDKNFDKFELYALRNIFTVPSDLVREGWVRLTHHEGIEFQQDDNSHKLDEEIEKLIKFINMELSLRKILKLQITKANKLVRMLRQFRLCLVFLDHENNNGEKLTAEARLAIKSLSPLDENLYFLLSQVDDLIGQVLNMHSKFKNGVSQGGISDMTFTPTVRDRYIQGKSFKLLESIGVLEPDHLQNSQNETLHITDFNSTTDIENVKQINETLQSIKLPEPHPQLSSG</sequence>
<evidence type="ECO:0000256" key="1">
    <source>
        <dbReference type="ARBA" id="ARBA00004629"/>
    </source>
</evidence>
<name>A0A0V1PXW4_9ASCO</name>
<keyword evidence="6" id="KW-0995">Kinetochore</keyword>
<keyword evidence="3" id="KW-0158">Chromosome</keyword>
<evidence type="ECO:0008006" key="12">
    <source>
        <dbReference type="Google" id="ProtNLM"/>
    </source>
</evidence>
<protein>
    <recommendedName>
        <fullName evidence="12">Kinetochore-associated protein MTW1</fullName>
    </recommendedName>
</protein>
<reference evidence="10 11" key="1">
    <citation type="submission" date="2015-11" db="EMBL/GenBank/DDBJ databases">
        <title>The genome of Debaryomyces fabryi.</title>
        <authorList>
            <person name="Tafer H."/>
            <person name="Lopandic K."/>
        </authorList>
    </citation>
    <scope>NUCLEOTIDE SEQUENCE [LARGE SCALE GENOMIC DNA]</scope>
    <source>
        <strain evidence="10 11">CBS 789</strain>
    </source>
</reference>
<dbReference type="GO" id="GO:0000070">
    <property type="term" value="P:mitotic sister chromatid segregation"/>
    <property type="evidence" value="ECO:0007669"/>
    <property type="project" value="TreeGrafter"/>
</dbReference>
<comment type="caution">
    <text evidence="10">The sequence shown here is derived from an EMBL/GenBank/DDBJ whole genome shotgun (WGS) entry which is preliminary data.</text>
</comment>
<keyword evidence="11" id="KW-1185">Reference proteome</keyword>
<dbReference type="Proteomes" id="UP000054251">
    <property type="component" value="Unassembled WGS sequence"/>
</dbReference>
<dbReference type="RefSeq" id="XP_015467197.1">
    <property type="nucleotide sequence ID" value="XM_015611992.1"/>
</dbReference>
<dbReference type="EMBL" id="LMYN01000064">
    <property type="protein sequence ID" value="KSA01095.1"/>
    <property type="molecule type" value="Genomic_DNA"/>
</dbReference>
<dbReference type="GO" id="GO:0051301">
    <property type="term" value="P:cell division"/>
    <property type="evidence" value="ECO:0007669"/>
    <property type="project" value="UniProtKB-KW"/>
</dbReference>